<evidence type="ECO:0000256" key="20">
    <source>
        <dbReference type="ARBA" id="ARBA00034003"/>
    </source>
</evidence>
<evidence type="ECO:0000256" key="7">
    <source>
        <dbReference type="ARBA" id="ARBA00022723"/>
    </source>
</evidence>
<feature type="region of interest" description="Disordered" evidence="23">
    <location>
        <begin position="303"/>
        <end position="326"/>
    </location>
</feature>
<dbReference type="EMBL" id="BAAARI010000017">
    <property type="protein sequence ID" value="GAA2587001.1"/>
    <property type="molecule type" value="Genomic_DNA"/>
</dbReference>
<evidence type="ECO:0000256" key="14">
    <source>
        <dbReference type="ARBA" id="ARBA00023125"/>
    </source>
</evidence>
<evidence type="ECO:0000256" key="15">
    <source>
        <dbReference type="ARBA" id="ARBA00023172"/>
    </source>
</evidence>
<evidence type="ECO:0000256" key="12">
    <source>
        <dbReference type="ARBA" id="ARBA00022840"/>
    </source>
</evidence>
<dbReference type="NCBIfam" id="TIGR02777">
    <property type="entry name" value="LigD_PE_dom"/>
    <property type="match status" value="1"/>
</dbReference>
<keyword evidence="5" id="KW-0548">Nucleotidyltransferase</keyword>
<dbReference type="Pfam" id="PF04679">
    <property type="entry name" value="DNA_ligase_A_C"/>
    <property type="match status" value="1"/>
</dbReference>
<dbReference type="Pfam" id="PF13298">
    <property type="entry name" value="LigD_N"/>
    <property type="match status" value="1"/>
</dbReference>
<evidence type="ECO:0000256" key="3">
    <source>
        <dbReference type="ARBA" id="ARBA00022598"/>
    </source>
</evidence>
<dbReference type="NCBIfam" id="TIGR02779">
    <property type="entry name" value="NHEJ_ligase_lig"/>
    <property type="match status" value="1"/>
</dbReference>
<keyword evidence="9" id="KW-0227">DNA damage</keyword>
<sequence length="792" mass="87529">MSAREQTVEVEGRRIRVSHLDKVLYPVTGTTKAEVIDYYARIAPVLLPHLDGRPVTRKRWPDGVDSEPFFAKNLERGAPDWLRRQSIEHSTGTKDYVLVDDVPTLVWLAQTASLELHTPQWRFDADGRPSDPDRLVLDLDPGDDIDLPTVAEVARWARAILTDASLEPFPVTSGSKGIHLYCALPAGQTSEAASALAKELARSLEADHPDLVVSSMSRALRPGKVFVDWSQNNGKKTTIAPYSLRGRARPTVAAPRTWEELDDPALAQLDLVQVLARAEADGDLLAPLRPRRGAAEPLRTYISKRSADRTPEPVPSDPGADPASAGPARFVIQEHHARRLHYDLRLERDGVFVSWAVPKGMPATTKRNHLAVMTEDHPLSYGSFEGKIPAGEYGAGEVTIWDTGTYEAEKWRPDEVIFTVTGRPDGPLGTVRLALIRTDGEGEKSTWLLHRMKDEAVAAAASAAPWPDELSPSRLRPMLAENSTSGLAASAARRWGEPWAEMKWDGVRALAFWDGERMLLRARSGTDITDRYPELTADPGLGRAACILDGEIVALDERGRPSFPLLQSRMHLTKPADIRREAARVPVHLHVFDVLALDGQDLTALPLRERRTHLEGLARDLNPPWVVPPVFEDLDAALETSTAFSLEGVMVKNPASVYRPGRRSDQWLKIKHIAAQEVVIGAIRPGRHGRGGIGSLLMGVPSPEGLRYVGRVGTGFSERELRRLDEVLQPLRTDASPFLEVPQADASDALWVRPEIVAEVGYAEVTPDGRLRQARWRGLRPDKNPQEVRDET</sequence>
<evidence type="ECO:0000256" key="4">
    <source>
        <dbReference type="ARBA" id="ARBA00022679"/>
    </source>
</evidence>
<evidence type="ECO:0000256" key="13">
    <source>
        <dbReference type="ARBA" id="ARBA00022932"/>
    </source>
</evidence>
<evidence type="ECO:0000256" key="6">
    <source>
        <dbReference type="ARBA" id="ARBA00022722"/>
    </source>
</evidence>
<name>A0ABN3PI53_9MICO</name>
<evidence type="ECO:0000256" key="22">
    <source>
        <dbReference type="ARBA" id="ARBA00049990"/>
    </source>
</evidence>
<keyword evidence="17" id="KW-0464">Manganese</keyword>
<dbReference type="PANTHER" id="PTHR42705:SF2">
    <property type="entry name" value="BIFUNCTIONAL NON-HOMOLOGOUS END JOINING PROTEIN LIGD"/>
    <property type="match status" value="1"/>
</dbReference>
<dbReference type="InterPro" id="IPR052171">
    <property type="entry name" value="NHEJ_LigD"/>
</dbReference>
<dbReference type="PANTHER" id="PTHR42705">
    <property type="entry name" value="BIFUNCTIONAL NON-HOMOLOGOUS END JOINING PROTEIN LIGD"/>
    <property type="match status" value="1"/>
</dbReference>
<keyword evidence="6" id="KW-0540">Nuclease</keyword>
<proteinExistence type="inferred from homology"/>
<dbReference type="Pfam" id="PF01068">
    <property type="entry name" value="DNA_ligase_A_M"/>
    <property type="match status" value="1"/>
</dbReference>
<dbReference type="InterPro" id="IPR014145">
    <property type="entry name" value="LigD_pol_dom"/>
</dbReference>
<evidence type="ECO:0000256" key="18">
    <source>
        <dbReference type="ARBA" id="ARBA00023268"/>
    </source>
</evidence>
<evidence type="ECO:0000313" key="25">
    <source>
        <dbReference type="EMBL" id="GAA2587001.1"/>
    </source>
</evidence>
<evidence type="ECO:0000256" key="17">
    <source>
        <dbReference type="ARBA" id="ARBA00023211"/>
    </source>
</evidence>
<keyword evidence="14" id="KW-0238">DNA-binding</keyword>
<keyword evidence="12" id="KW-0067">ATP-binding</keyword>
<keyword evidence="13" id="KW-0239">DNA-directed DNA polymerase</keyword>
<evidence type="ECO:0000313" key="26">
    <source>
        <dbReference type="Proteomes" id="UP001500274"/>
    </source>
</evidence>
<dbReference type="SUPFAM" id="SSF50249">
    <property type="entry name" value="Nucleic acid-binding proteins"/>
    <property type="match status" value="1"/>
</dbReference>
<evidence type="ECO:0000256" key="16">
    <source>
        <dbReference type="ARBA" id="ARBA00023204"/>
    </source>
</evidence>
<evidence type="ECO:0000256" key="19">
    <source>
        <dbReference type="ARBA" id="ARBA00029943"/>
    </source>
</evidence>
<dbReference type="Gene3D" id="3.30.1490.70">
    <property type="match status" value="1"/>
</dbReference>
<dbReference type="PROSITE" id="PS50160">
    <property type="entry name" value="DNA_LIGASE_A3"/>
    <property type="match status" value="1"/>
</dbReference>
<dbReference type="Gene3D" id="3.90.920.10">
    <property type="entry name" value="DNA primase, PRIM domain"/>
    <property type="match status" value="1"/>
</dbReference>
<keyword evidence="18" id="KW-0511">Multifunctional enzyme</keyword>
<dbReference type="InterPro" id="IPR012309">
    <property type="entry name" value="DNA_ligase_ATP-dep_C"/>
</dbReference>
<comment type="catalytic activity">
    <reaction evidence="20">
        <text>ATP + (deoxyribonucleotide)n-3'-hydroxyl + 5'-phospho-(deoxyribonucleotide)m = (deoxyribonucleotide)n+m + AMP + diphosphate.</text>
        <dbReference type="EC" id="6.5.1.1"/>
    </reaction>
</comment>
<evidence type="ECO:0000256" key="1">
    <source>
        <dbReference type="ARBA" id="ARBA00001936"/>
    </source>
</evidence>
<reference evidence="25 26" key="1">
    <citation type="journal article" date="2019" name="Int. J. Syst. Evol. Microbiol.">
        <title>The Global Catalogue of Microorganisms (GCM) 10K type strain sequencing project: providing services to taxonomists for standard genome sequencing and annotation.</title>
        <authorList>
            <consortium name="The Broad Institute Genomics Platform"/>
            <consortium name="The Broad Institute Genome Sequencing Center for Infectious Disease"/>
            <person name="Wu L."/>
            <person name="Ma J."/>
        </authorList>
    </citation>
    <scope>NUCLEOTIDE SEQUENCE [LARGE SCALE GENOMIC DNA]</scope>
    <source>
        <strain evidence="25 26">JCM 16365</strain>
    </source>
</reference>
<evidence type="ECO:0000256" key="10">
    <source>
        <dbReference type="ARBA" id="ARBA00022801"/>
    </source>
</evidence>
<keyword evidence="4" id="KW-0808">Transferase</keyword>
<evidence type="ECO:0000256" key="9">
    <source>
        <dbReference type="ARBA" id="ARBA00022763"/>
    </source>
</evidence>
<feature type="compositionally biased region" description="Low complexity" evidence="23">
    <location>
        <begin position="317"/>
        <end position="326"/>
    </location>
</feature>
<dbReference type="PROSITE" id="PS00697">
    <property type="entry name" value="DNA_LIGASE_A1"/>
    <property type="match status" value="1"/>
</dbReference>
<keyword evidence="8" id="KW-0547">Nucleotide-binding</keyword>
<evidence type="ECO:0000256" key="5">
    <source>
        <dbReference type="ARBA" id="ARBA00022695"/>
    </source>
</evidence>
<dbReference type="Pfam" id="PF21686">
    <property type="entry name" value="LigD_Prim-Pol"/>
    <property type="match status" value="1"/>
</dbReference>
<dbReference type="InterPro" id="IPR016059">
    <property type="entry name" value="DNA_ligase_ATP-dep_CS"/>
</dbReference>
<dbReference type="CDD" id="cd07906">
    <property type="entry name" value="Adenylation_DNA_ligase_LigD_LigC"/>
    <property type="match status" value="1"/>
</dbReference>
<dbReference type="GO" id="GO:0016874">
    <property type="term" value="F:ligase activity"/>
    <property type="evidence" value="ECO:0007669"/>
    <property type="project" value="UniProtKB-KW"/>
</dbReference>
<evidence type="ECO:0000256" key="21">
    <source>
        <dbReference type="ARBA" id="ARBA00049981"/>
    </source>
</evidence>
<evidence type="ECO:0000256" key="23">
    <source>
        <dbReference type="SAM" id="MobiDB-lite"/>
    </source>
</evidence>
<dbReference type="Proteomes" id="UP001500274">
    <property type="component" value="Unassembled WGS sequence"/>
</dbReference>
<keyword evidence="16" id="KW-0234">DNA repair</keyword>
<keyword evidence="15" id="KW-0233">DNA recombination</keyword>
<evidence type="ECO:0000259" key="24">
    <source>
        <dbReference type="PROSITE" id="PS50160"/>
    </source>
</evidence>
<evidence type="ECO:0000256" key="2">
    <source>
        <dbReference type="ARBA" id="ARBA00012727"/>
    </source>
</evidence>
<dbReference type="RefSeq" id="WP_344230430.1">
    <property type="nucleotide sequence ID" value="NZ_BAAARI010000017.1"/>
</dbReference>
<dbReference type="InterPro" id="IPR014144">
    <property type="entry name" value="LigD_PE_domain"/>
</dbReference>
<gene>
    <name evidence="25" type="ORF">GCM10009862_27580</name>
</gene>
<protein>
    <recommendedName>
        <fullName evidence="2">DNA ligase (ATP)</fullName>
        <ecNumber evidence="2">6.5.1.1</ecNumber>
    </recommendedName>
    <alternativeName>
        <fullName evidence="19">NHEJ DNA polymerase</fullName>
    </alternativeName>
</protein>
<dbReference type="NCBIfam" id="NF007210">
    <property type="entry name" value="PRK09632.1"/>
    <property type="match status" value="1"/>
</dbReference>
<dbReference type="EC" id="6.5.1.1" evidence="2"/>
<comment type="similarity">
    <text evidence="21">In the C-terminal section; belongs to the ATP-dependent DNA ligase family.</text>
</comment>
<evidence type="ECO:0000256" key="8">
    <source>
        <dbReference type="ARBA" id="ARBA00022741"/>
    </source>
</evidence>
<dbReference type="Gene3D" id="2.40.50.140">
    <property type="entry name" value="Nucleic acid-binding proteins"/>
    <property type="match status" value="1"/>
</dbReference>
<dbReference type="CDD" id="cd04863">
    <property type="entry name" value="MtLigD_Pol_like"/>
    <property type="match status" value="1"/>
</dbReference>
<feature type="domain" description="ATP-dependent DNA ligase family profile" evidence="24">
    <location>
        <begin position="580"/>
        <end position="671"/>
    </location>
</feature>
<keyword evidence="26" id="KW-1185">Reference proteome</keyword>
<comment type="similarity">
    <text evidence="22">In the N-terminal section; belongs to the LigD polymerase family.</text>
</comment>
<dbReference type="Gene3D" id="3.30.470.30">
    <property type="entry name" value="DNA ligase/mRNA capping enzyme"/>
    <property type="match status" value="1"/>
</dbReference>
<dbReference type="CDD" id="cd07971">
    <property type="entry name" value="OBF_DNA_ligase_LigD"/>
    <property type="match status" value="1"/>
</dbReference>
<keyword evidence="11" id="KW-0269">Exonuclease</keyword>
<comment type="cofactor">
    <cofactor evidence="1">
        <name>Mn(2+)</name>
        <dbReference type="ChEBI" id="CHEBI:29035"/>
    </cofactor>
</comment>
<dbReference type="SUPFAM" id="SSF56091">
    <property type="entry name" value="DNA ligase/mRNA capping enzyme, catalytic domain"/>
    <property type="match status" value="1"/>
</dbReference>
<dbReference type="InterPro" id="IPR012310">
    <property type="entry name" value="DNA_ligase_ATP-dep_cent"/>
</dbReference>
<organism evidence="25 26">
    <name type="scientific">Microbacterium binotii</name>
    <dbReference type="NCBI Taxonomy" id="462710"/>
    <lineage>
        <taxon>Bacteria</taxon>
        <taxon>Bacillati</taxon>
        <taxon>Actinomycetota</taxon>
        <taxon>Actinomycetes</taxon>
        <taxon>Micrococcales</taxon>
        <taxon>Microbacteriaceae</taxon>
        <taxon>Microbacterium</taxon>
    </lineage>
</organism>
<dbReference type="InterPro" id="IPR033649">
    <property type="entry name" value="MtLigD_Pol-like"/>
</dbReference>
<dbReference type="NCBIfam" id="TIGR02778">
    <property type="entry name" value="ligD_pol"/>
    <property type="match status" value="1"/>
</dbReference>
<comment type="caution">
    <text evidence="25">The sequence shown here is derived from an EMBL/GenBank/DDBJ whole genome shotgun (WGS) entry which is preliminary data.</text>
</comment>
<accession>A0ABN3PI53</accession>
<keyword evidence="10" id="KW-0378">Hydrolase</keyword>
<evidence type="ECO:0000256" key="11">
    <source>
        <dbReference type="ARBA" id="ARBA00022839"/>
    </source>
</evidence>
<keyword evidence="3 25" id="KW-0436">Ligase</keyword>
<dbReference type="InterPro" id="IPR014146">
    <property type="entry name" value="LigD_ligase_dom"/>
</dbReference>
<dbReference type="InterPro" id="IPR012340">
    <property type="entry name" value="NA-bd_OB-fold"/>
</dbReference>
<keyword evidence="7" id="KW-0479">Metal-binding</keyword>